<dbReference type="CDD" id="cd14752">
    <property type="entry name" value="GH31_N"/>
    <property type="match status" value="1"/>
</dbReference>
<dbReference type="Gene3D" id="3.20.20.80">
    <property type="entry name" value="Glycosidases"/>
    <property type="match status" value="1"/>
</dbReference>
<feature type="domain" description="Glycosyl hydrolase family 31 C-terminal" evidence="6">
    <location>
        <begin position="604"/>
        <end position="691"/>
    </location>
</feature>
<feature type="domain" description="DUF5110" evidence="5">
    <location>
        <begin position="709"/>
        <end position="773"/>
    </location>
</feature>
<proteinExistence type="inferred from homology"/>
<dbReference type="SUPFAM" id="SSF51011">
    <property type="entry name" value="Glycosyl hydrolase domain"/>
    <property type="match status" value="1"/>
</dbReference>
<dbReference type="EMBL" id="BAABBA010000011">
    <property type="protein sequence ID" value="GAA4288075.1"/>
    <property type="molecule type" value="Genomic_DNA"/>
</dbReference>
<dbReference type="SUPFAM" id="SSF51445">
    <property type="entry name" value="(Trans)glycosidases"/>
    <property type="match status" value="1"/>
</dbReference>
<evidence type="ECO:0000256" key="1">
    <source>
        <dbReference type="ARBA" id="ARBA00007806"/>
    </source>
</evidence>
<comment type="caution">
    <text evidence="7">The sequence shown here is derived from an EMBL/GenBank/DDBJ whole genome shotgun (WGS) entry which is preliminary data.</text>
</comment>
<evidence type="ECO:0000259" key="5">
    <source>
        <dbReference type="Pfam" id="PF17137"/>
    </source>
</evidence>
<protein>
    <submittedName>
        <fullName evidence="7">Glycoside hydrolase family 31 protein</fullName>
    </submittedName>
</protein>
<organism evidence="7 8">
    <name type="scientific">Georgenia daeguensis</name>
    <dbReference type="NCBI Taxonomy" id="908355"/>
    <lineage>
        <taxon>Bacteria</taxon>
        <taxon>Bacillati</taxon>
        <taxon>Actinomycetota</taxon>
        <taxon>Actinomycetes</taxon>
        <taxon>Micrococcales</taxon>
        <taxon>Bogoriellaceae</taxon>
        <taxon>Georgenia</taxon>
    </lineage>
</organism>
<dbReference type="SUPFAM" id="SSF74650">
    <property type="entry name" value="Galactose mutarotase-like"/>
    <property type="match status" value="1"/>
</dbReference>
<evidence type="ECO:0000313" key="8">
    <source>
        <dbReference type="Proteomes" id="UP001499841"/>
    </source>
</evidence>
<evidence type="ECO:0000313" key="7">
    <source>
        <dbReference type="EMBL" id="GAA4288075.1"/>
    </source>
</evidence>
<dbReference type="InterPro" id="IPR013780">
    <property type="entry name" value="Glyco_hydro_b"/>
</dbReference>
<evidence type="ECO:0000259" key="3">
    <source>
        <dbReference type="Pfam" id="PF01055"/>
    </source>
</evidence>
<evidence type="ECO:0000259" key="6">
    <source>
        <dbReference type="Pfam" id="PF21365"/>
    </source>
</evidence>
<feature type="domain" description="Glycoside hydrolase family 31 TIM barrel" evidence="3">
    <location>
        <begin position="256"/>
        <end position="596"/>
    </location>
</feature>
<dbReference type="InterPro" id="IPR017853">
    <property type="entry name" value="GH"/>
</dbReference>
<comment type="similarity">
    <text evidence="1 2">Belongs to the glycosyl hydrolase 31 family.</text>
</comment>
<dbReference type="InterPro" id="IPR033403">
    <property type="entry name" value="DUF5110"/>
</dbReference>
<dbReference type="InterPro" id="IPR011013">
    <property type="entry name" value="Gal_mutarotase_sf_dom"/>
</dbReference>
<evidence type="ECO:0000259" key="4">
    <source>
        <dbReference type="Pfam" id="PF13802"/>
    </source>
</evidence>
<dbReference type="InterPro" id="IPR048395">
    <property type="entry name" value="Glyco_hydro_31_C"/>
</dbReference>
<gene>
    <name evidence="7" type="ORF">GCM10022262_24350</name>
</gene>
<keyword evidence="2" id="KW-0326">Glycosidase</keyword>
<dbReference type="Pfam" id="PF21365">
    <property type="entry name" value="Glyco_hydro_31_3rd"/>
    <property type="match status" value="1"/>
</dbReference>
<dbReference type="Pfam" id="PF01055">
    <property type="entry name" value="Glyco_hydro_31_2nd"/>
    <property type="match status" value="1"/>
</dbReference>
<dbReference type="Gene3D" id="2.60.40.1760">
    <property type="entry name" value="glycosyl hydrolase (family 31)"/>
    <property type="match status" value="1"/>
</dbReference>
<dbReference type="InterPro" id="IPR000322">
    <property type="entry name" value="Glyco_hydro_31_TIM"/>
</dbReference>
<name>A0ABP8EVQ3_9MICO</name>
<keyword evidence="2 7" id="KW-0378">Hydrolase</keyword>
<sequence length="839" mass="92952">MRVTTRVDDVELVEDWVRVRTDGVEIRLILVTEDILRIRAGFDGDFAEESYSLVTTAWPDRLDAFMGGERTRVTPPPVRLEDRGDSFCLTGGNLRVEIEKDPFRICVYDGEGTLLHADIEGLGYLADSNGRRSHTSEISPDDAFYGFGETTGSLNKAQKLITMSPKDALGYDPRETDPLYKHIPFYVKLNRATRKAVGYFYHNTYDCDFDLGRERSNYWASHSRYRTDGGDVDLFLIAGPAIRDVVRRYTTLTGRPPLLPRYALGYLASSMYYSELDAGSDRAITEFIDIARAEDIPVDGFQLSSGYTTQETGAGPKRCVLTWNDHRFPDPEGFFAAMADRGVTVSPNVKPAVLDVHPRLEEFAAADVFVTRSADAAASAGDGPAVGAWWGGPGRFVDFTRPAARESWKRWLTEAVLDKGTTSVWNDNCEYDGIIDKDSRCDFDGAGATIGRVRTVMANLMCRVTRDAVAEKDPSARPYIVCRAGHAGIQRYAQTWAGDNSTSWESLRHNVATVLGMGLSGVANQGCDVGGFHGPAPEPELLVRWVQHGIFQPRFSIHSVNSDNTVTEPWMYGDHTAYVRDAIKLRYRLFPYLYSLMARASRTGLPIMEPLVSAFQDDPAGDETSDDFMLGDSLLVANVLTPGATTRTVRLPAGEVFYDAWTRRRHEGGQTVDLPVDLGSVPLFVRGGGIVPLAANQLDSLTRDEVTGLHLLCAADRDGHFLLYEDDGLTRAHETGAYRETEITMTAGERVVIDLTRRGDYRSAVRTLLLDVIHPGRAPHWVALDGDRIPHLLHRERFDAADTGWHYDPRLGSVLVKTPDPGGDLAVTISFEPVDMLGM</sequence>
<dbReference type="InterPro" id="IPR025887">
    <property type="entry name" value="Glyco_hydro_31_N_dom"/>
</dbReference>
<dbReference type="Gene3D" id="2.60.40.1180">
    <property type="entry name" value="Golgi alpha-mannosidase II"/>
    <property type="match status" value="2"/>
</dbReference>
<dbReference type="GO" id="GO:0016787">
    <property type="term" value="F:hydrolase activity"/>
    <property type="evidence" value="ECO:0007669"/>
    <property type="project" value="UniProtKB-KW"/>
</dbReference>
<dbReference type="Proteomes" id="UP001499841">
    <property type="component" value="Unassembled WGS sequence"/>
</dbReference>
<keyword evidence="8" id="KW-1185">Reference proteome</keyword>
<dbReference type="CDD" id="cd06599">
    <property type="entry name" value="GH31_glycosidase_Aec37"/>
    <property type="match status" value="1"/>
</dbReference>
<feature type="domain" description="Glycoside hydrolase family 31 N-terminal" evidence="4">
    <location>
        <begin position="26"/>
        <end position="210"/>
    </location>
</feature>
<dbReference type="PANTHER" id="PTHR22762:SF165">
    <property type="entry name" value="PUTATIVE (AFU_ORTHOLOGUE AFUA_1G06560)-RELATED"/>
    <property type="match status" value="1"/>
</dbReference>
<dbReference type="Pfam" id="PF13802">
    <property type="entry name" value="Gal_mutarotas_2"/>
    <property type="match status" value="1"/>
</dbReference>
<evidence type="ECO:0000256" key="2">
    <source>
        <dbReference type="RuleBase" id="RU361185"/>
    </source>
</evidence>
<dbReference type="PANTHER" id="PTHR22762">
    <property type="entry name" value="ALPHA-GLUCOSIDASE"/>
    <property type="match status" value="1"/>
</dbReference>
<reference evidence="8" key="1">
    <citation type="journal article" date="2019" name="Int. J. Syst. Evol. Microbiol.">
        <title>The Global Catalogue of Microorganisms (GCM) 10K type strain sequencing project: providing services to taxonomists for standard genome sequencing and annotation.</title>
        <authorList>
            <consortium name="The Broad Institute Genomics Platform"/>
            <consortium name="The Broad Institute Genome Sequencing Center for Infectious Disease"/>
            <person name="Wu L."/>
            <person name="Ma J."/>
        </authorList>
    </citation>
    <scope>NUCLEOTIDE SEQUENCE [LARGE SCALE GENOMIC DNA]</scope>
    <source>
        <strain evidence="8">JCM 17459</strain>
    </source>
</reference>
<accession>A0ABP8EVQ3</accession>
<dbReference type="Pfam" id="PF17137">
    <property type="entry name" value="DUF5110"/>
    <property type="match status" value="1"/>
</dbReference>